<reference evidence="1" key="1">
    <citation type="submission" date="2025-08" db="UniProtKB">
        <authorList>
            <consortium name="Ensembl"/>
        </authorList>
    </citation>
    <scope>IDENTIFICATION</scope>
</reference>
<reference evidence="1" key="2">
    <citation type="submission" date="2025-09" db="UniProtKB">
        <authorList>
            <consortium name="Ensembl"/>
        </authorList>
    </citation>
    <scope>IDENTIFICATION</scope>
</reference>
<sequence length="65" mass="6915">TEGPVVKGLDVIDLQRAVSLTQIPYNSGSVLEMVQHKTATIMVDNSPCFFNPDAACGGNIPLVLE</sequence>
<organism evidence="1 2">
    <name type="scientific">Labrus bergylta</name>
    <name type="common">ballan wrasse</name>
    <dbReference type="NCBI Taxonomy" id="56723"/>
    <lineage>
        <taxon>Eukaryota</taxon>
        <taxon>Metazoa</taxon>
        <taxon>Chordata</taxon>
        <taxon>Craniata</taxon>
        <taxon>Vertebrata</taxon>
        <taxon>Euteleostomi</taxon>
        <taxon>Actinopterygii</taxon>
        <taxon>Neopterygii</taxon>
        <taxon>Teleostei</taxon>
        <taxon>Neoteleostei</taxon>
        <taxon>Acanthomorphata</taxon>
        <taxon>Eupercaria</taxon>
        <taxon>Labriformes</taxon>
        <taxon>Labridae</taxon>
        <taxon>Labrus</taxon>
    </lineage>
</organism>
<keyword evidence="2" id="KW-1185">Reference proteome</keyword>
<dbReference type="InParanoid" id="A0A3Q3F327"/>
<proteinExistence type="predicted"/>
<dbReference type="AlphaFoldDB" id="A0A3Q3F327"/>
<dbReference type="GeneTree" id="ENSGT00940000177951"/>
<evidence type="ECO:0000313" key="2">
    <source>
        <dbReference type="Proteomes" id="UP000261660"/>
    </source>
</evidence>
<evidence type="ECO:0000313" key="1">
    <source>
        <dbReference type="Ensembl" id="ENSLBEP00000014029.1"/>
    </source>
</evidence>
<protein>
    <submittedName>
        <fullName evidence="1">Uncharacterized protein</fullName>
    </submittedName>
</protein>
<name>A0A3Q3F327_9LABR</name>
<dbReference type="Ensembl" id="ENSLBET00000014829.1">
    <property type="protein sequence ID" value="ENSLBEP00000014029.1"/>
    <property type="gene ID" value="ENSLBEG00000010905.1"/>
</dbReference>
<accession>A0A3Q3F327</accession>
<dbReference type="Proteomes" id="UP000261660">
    <property type="component" value="Unplaced"/>
</dbReference>